<evidence type="ECO:0000313" key="4">
    <source>
        <dbReference type="EMBL" id="MBE9396708.1"/>
    </source>
</evidence>
<keyword evidence="2" id="KW-0732">Signal</keyword>
<gene>
    <name evidence="4" type="ORF">IOQ59_05465</name>
</gene>
<evidence type="ECO:0000256" key="1">
    <source>
        <dbReference type="SAM" id="Phobius"/>
    </source>
</evidence>
<keyword evidence="1" id="KW-0812">Transmembrane</keyword>
<feature type="chain" id="PRO_5035296605" evidence="2">
    <location>
        <begin position="18"/>
        <end position="546"/>
    </location>
</feature>
<keyword evidence="1" id="KW-0472">Membrane</keyword>
<name>A0A8J7JXV7_9GAMM</name>
<evidence type="ECO:0000259" key="3">
    <source>
        <dbReference type="Pfam" id="PF25607"/>
    </source>
</evidence>
<dbReference type="Proteomes" id="UP000640333">
    <property type="component" value="Unassembled WGS sequence"/>
</dbReference>
<evidence type="ECO:0000256" key="2">
    <source>
        <dbReference type="SAM" id="SignalP"/>
    </source>
</evidence>
<dbReference type="AlphaFoldDB" id="A0A8J7JXV7"/>
<accession>A0A8J7JXV7</accession>
<dbReference type="Pfam" id="PF13584">
    <property type="entry name" value="BatD"/>
    <property type="match status" value="1"/>
</dbReference>
<keyword evidence="1" id="KW-1133">Transmembrane helix</keyword>
<comment type="caution">
    <text evidence="4">The sequence shown here is derived from an EMBL/GenBank/DDBJ whole genome shotgun (WGS) entry which is preliminary data.</text>
</comment>
<feature type="signal peptide" evidence="2">
    <location>
        <begin position="1"/>
        <end position="17"/>
    </location>
</feature>
<protein>
    <submittedName>
        <fullName evidence="4">BatD family protein</fullName>
    </submittedName>
</protein>
<dbReference type="InterPro" id="IPR025738">
    <property type="entry name" value="BatD"/>
</dbReference>
<evidence type="ECO:0000313" key="5">
    <source>
        <dbReference type="Proteomes" id="UP000640333"/>
    </source>
</evidence>
<feature type="domain" description="DUF7939" evidence="3">
    <location>
        <begin position="457"/>
        <end position="540"/>
    </location>
</feature>
<dbReference type="EMBL" id="JADEYS010000004">
    <property type="protein sequence ID" value="MBE9396708.1"/>
    <property type="molecule type" value="Genomic_DNA"/>
</dbReference>
<dbReference type="PANTHER" id="PTHR40940">
    <property type="entry name" value="PROTEIN BATD-RELATED"/>
    <property type="match status" value="1"/>
</dbReference>
<dbReference type="Pfam" id="PF25607">
    <property type="entry name" value="DUF7939"/>
    <property type="match status" value="1"/>
</dbReference>
<feature type="transmembrane region" description="Helical" evidence="1">
    <location>
        <begin position="405"/>
        <end position="425"/>
    </location>
</feature>
<organism evidence="4 5">
    <name type="scientific">Pontibacterium sinense</name>
    <dbReference type="NCBI Taxonomy" id="2781979"/>
    <lineage>
        <taxon>Bacteria</taxon>
        <taxon>Pseudomonadati</taxon>
        <taxon>Pseudomonadota</taxon>
        <taxon>Gammaproteobacteria</taxon>
        <taxon>Oceanospirillales</taxon>
        <taxon>Oceanospirillaceae</taxon>
        <taxon>Pontibacterium</taxon>
    </lineage>
</organism>
<sequence>MRKLLLLCSLMSLPTQAAVNAQVNVQTLTLGEALQLTIEADQKVRQNPDLSALSAQFRIVGSKQMTISSYTGGEPRFTTRWRVILRPLKQGAISIPAIRVGDERSLPISLMVLANERSSNPLLSRQLILETELDTNEIYLHSQSILTVKLFHKQPLPDDARLSHPVTTDAVIKPLGEDRRFSTRVRGQNYQVLERRYGIYPQQTGLIRLEPITYNDGKPRSLDQPLQKNATEIAVLPQAHQKRPGYWLPTTQILFEDNLQPRNSTTMGQPIKRTLTLEAHGIIASELPALSPLKNELADIQLDNVILEEQMTDKGIISTRSEELTITPYERGEITLQEIRIPWWDVSQDREKEVALAARLINVSAANSADTSNKNEKVVLSDAVAATNTEEVAESTPQSEGQSTLLIWILTALAVISSLGWLYSFHRIRKSKEKTPEVTPLENSVEDIEHYDLAEASSFGELTQACDQNHCAASQILLLEWAQHSWPDDEIYNNEDVARASGSQTLQLLLMDMEHHLSHDEEHLWKGDLLIEALDKIRERKLYGSY</sequence>
<dbReference type="RefSeq" id="WP_193952262.1">
    <property type="nucleotide sequence ID" value="NZ_JADEYS010000004.1"/>
</dbReference>
<proteinExistence type="predicted"/>
<dbReference type="PANTHER" id="PTHR40940:SF1">
    <property type="entry name" value="PROTEIN BATD"/>
    <property type="match status" value="1"/>
</dbReference>
<dbReference type="InterPro" id="IPR057699">
    <property type="entry name" value="DUF7939"/>
</dbReference>
<reference evidence="4" key="1">
    <citation type="submission" date="2020-10" db="EMBL/GenBank/DDBJ databases">
        <title>Bacterium isolated from coastal waters sediment.</title>
        <authorList>
            <person name="Chen R.-J."/>
            <person name="Lu D.-C."/>
            <person name="Zhu K.-L."/>
            <person name="Du Z.-J."/>
        </authorList>
    </citation>
    <scope>NUCLEOTIDE SEQUENCE</scope>
    <source>
        <strain evidence="4">N1Y112</strain>
    </source>
</reference>
<keyword evidence="5" id="KW-1185">Reference proteome</keyword>